<organism evidence="2">
    <name type="scientific">Chlorella variabilis</name>
    <name type="common">Green alga</name>
    <dbReference type="NCBI Taxonomy" id="554065"/>
    <lineage>
        <taxon>Eukaryota</taxon>
        <taxon>Viridiplantae</taxon>
        <taxon>Chlorophyta</taxon>
        <taxon>core chlorophytes</taxon>
        <taxon>Trebouxiophyceae</taxon>
        <taxon>Chlorellales</taxon>
        <taxon>Chlorellaceae</taxon>
        <taxon>Chlorella clade</taxon>
        <taxon>Chlorella</taxon>
    </lineage>
</organism>
<dbReference type="InParanoid" id="E1ZA04"/>
<reference evidence="1 2" key="1">
    <citation type="journal article" date="2010" name="Plant Cell">
        <title>The Chlorella variabilis NC64A genome reveals adaptation to photosymbiosis, coevolution with viruses, and cryptic sex.</title>
        <authorList>
            <person name="Blanc G."/>
            <person name="Duncan G."/>
            <person name="Agarkova I."/>
            <person name="Borodovsky M."/>
            <person name="Gurnon J."/>
            <person name="Kuo A."/>
            <person name="Lindquist E."/>
            <person name="Lucas S."/>
            <person name="Pangilinan J."/>
            <person name="Polle J."/>
            <person name="Salamov A."/>
            <person name="Terry A."/>
            <person name="Yamada T."/>
            <person name="Dunigan D.D."/>
            <person name="Grigoriev I.V."/>
            <person name="Claverie J.M."/>
            <person name="Van Etten J.L."/>
        </authorList>
    </citation>
    <scope>NUCLEOTIDE SEQUENCE [LARGE SCALE GENOMIC DNA]</scope>
    <source>
        <strain evidence="1 2">NC64A</strain>
    </source>
</reference>
<protein>
    <submittedName>
        <fullName evidence="1">Expressed protein</fullName>
    </submittedName>
</protein>
<dbReference type="EMBL" id="GL433839">
    <property type="protein sequence ID" value="EFN57869.1"/>
    <property type="molecule type" value="Genomic_DNA"/>
</dbReference>
<evidence type="ECO:0000313" key="2">
    <source>
        <dbReference type="Proteomes" id="UP000008141"/>
    </source>
</evidence>
<dbReference type="KEGG" id="cvr:CHLNCDRAFT_143341"/>
<dbReference type="RefSeq" id="XP_005849971.1">
    <property type="nucleotide sequence ID" value="XM_005849909.1"/>
</dbReference>
<dbReference type="AlphaFoldDB" id="E1ZA04"/>
<keyword evidence="2" id="KW-1185">Reference proteome</keyword>
<accession>E1ZA04</accession>
<gene>
    <name evidence="1" type="ORF">CHLNCDRAFT_143341</name>
</gene>
<dbReference type="Proteomes" id="UP000008141">
    <property type="component" value="Unassembled WGS sequence"/>
</dbReference>
<dbReference type="GeneID" id="17356894"/>
<sequence>MVNPLDLMQQPRRVKLPVCTALLATMSEKFRAWIEHWPVNAAKELVVQCCDEAEEAVYQRLVAFIHSIGGEVPEGFEAQVQLLLLAREHAVEVAVLACVQQLQQQVPTMSATPCLTLLSVLETGTSGHDQLQAKADKLAAAACDRLCKLLVAGTSMAESGEQQQLLQYLGPMQVMLNSERRRKLFARIPFGLLRDCIFADDSVDADTETTVLAAFAYWAERNIKATDPGARERIATICCRIRFPAIPVSVLWNYHMRHEFMRIFDPDKALLFRAVAEPSVAAAWQELLATGGAADTLVANCERWWTPRPHLLARHSKAADFELQVKYALQLCASQSLAVKQGTKSFLPSAGCGSGKRTVKNTSQHGGQPITWDGFWAEDSRFMHNGAARVRLELRMRRS</sequence>
<name>E1ZA04_CHLVA</name>
<dbReference type="OrthoDB" id="520255at2759"/>
<proteinExistence type="predicted"/>
<evidence type="ECO:0000313" key="1">
    <source>
        <dbReference type="EMBL" id="EFN57869.1"/>
    </source>
</evidence>